<dbReference type="RefSeq" id="WP_111341051.1">
    <property type="nucleotide sequence ID" value="NZ_QLII01000001.1"/>
</dbReference>
<comment type="caution">
    <text evidence="8">The sequence shown here is derived from an EMBL/GenBank/DDBJ whole genome shotgun (WGS) entry which is preliminary data.</text>
</comment>
<keyword evidence="5 7" id="KW-1133">Transmembrane helix</keyword>
<evidence type="ECO:0000256" key="2">
    <source>
        <dbReference type="ARBA" id="ARBA00006679"/>
    </source>
</evidence>
<dbReference type="Proteomes" id="UP000249016">
    <property type="component" value="Unassembled WGS sequence"/>
</dbReference>
<feature type="transmembrane region" description="Helical" evidence="7">
    <location>
        <begin position="67"/>
        <end position="98"/>
    </location>
</feature>
<evidence type="ECO:0000256" key="1">
    <source>
        <dbReference type="ARBA" id="ARBA00004651"/>
    </source>
</evidence>
<comment type="subcellular location">
    <subcellularLocation>
        <location evidence="1">Cell membrane</location>
        <topology evidence="1">Multi-pass membrane protein</topology>
    </subcellularLocation>
</comment>
<feature type="transmembrane region" description="Helical" evidence="7">
    <location>
        <begin position="110"/>
        <end position="129"/>
    </location>
</feature>
<dbReference type="PANTHER" id="PTHR33452:SF1">
    <property type="entry name" value="INNER MEMBRANE PROTEIN YPHA-RELATED"/>
    <property type="match status" value="1"/>
</dbReference>
<comment type="similarity">
    <text evidence="2">Belongs to the DoxX family.</text>
</comment>
<evidence type="ECO:0000256" key="3">
    <source>
        <dbReference type="ARBA" id="ARBA00022475"/>
    </source>
</evidence>
<dbReference type="Pfam" id="PF07681">
    <property type="entry name" value="DoxX"/>
    <property type="match status" value="1"/>
</dbReference>
<protein>
    <submittedName>
        <fullName evidence="8">DoxX family protein</fullName>
    </submittedName>
</protein>
<keyword evidence="3" id="KW-1003">Cell membrane</keyword>
<evidence type="ECO:0000256" key="6">
    <source>
        <dbReference type="ARBA" id="ARBA00023136"/>
    </source>
</evidence>
<evidence type="ECO:0000313" key="9">
    <source>
        <dbReference type="Proteomes" id="UP000249016"/>
    </source>
</evidence>
<proteinExistence type="inferred from homology"/>
<keyword evidence="6 7" id="KW-0472">Membrane</keyword>
<evidence type="ECO:0000313" key="8">
    <source>
        <dbReference type="EMBL" id="RAI74181.1"/>
    </source>
</evidence>
<organism evidence="8 9">
    <name type="scientific">Spirosoma telluris</name>
    <dbReference type="NCBI Taxonomy" id="2183553"/>
    <lineage>
        <taxon>Bacteria</taxon>
        <taxon>Pseudomonadati</taxon>
        <taxon>Bacteroidota</taxon>
        <taxon>Cytophagia</taxon>
        <taxon>Cytophagales</taxon>
        <taxon>Cytophagaceae</taxon>
        <taxon>Spirosoma</taxon>
    </lineage>
</organism>
<dbReference type="EMBL" id="QLII01000001">
    <property type="protein sequence ID" value="RAI74181.1"/>
    <property type="molecule type" value="Genomic_DNA"/>
</dbReference>
<evidence type="ECO:0000256" key="5">
    <source>
        <dbReference type="ARBA" id="ARBA00022989"/>
    </source>
</evidence>
<name>A0A327NFS4_9BACT</name>
<feature type="transmembrane region" description="Helical" evidence="7">
    <location>
        <begin position="12"/>
        <end position="32"/>
    </location>
</feature>
<keyword evidence="4 7" id="KW-0812">Transmembrane</keyword>
<sequence>MKKFFSTEGILQESGLTLVRIIVGLFLVYHGWEVFDATKMNEYAAWDNFRQDFSPTFMVYLGKGSELIAGLLLTAGLFTRLACLLIIGTMLYIAFFVGHGKIWYEDQHPFLFALLALVFFFTGSGKWSIDALVWKNYHQKG</sequence>
<dbReference type="PANTHER" id="PTHR33452">
    <property type="entry name" value="OXIDOREDUCTASE CATD-RELATED"/>
    <property type="match status" value="1"/>
</dbReference>
<dbReference type="GO" id="GO:0005886">
    <property type="term" value="C:plasma membrane"/>
    <property type="evidence" value="ECO:0007669"/>
    <property type="project" value="UniProtKB-SubCell"/>
</dbReference>
<dbReference type="OrthoDB" id="959527at2"/>
<keyword evidence="9" id="KW-1185">Reference proteome</keyword>
<evidence type="ECO:0000256" key="4">
    <source>
        <dbReference type="ARBA" id="ARBA00022692"/>
    </source>
</evidence>
<evidence type="ECO:0000256" key="7">
    <source>
        <dbReference type="SAM" id="Phobius"/>
    </source>
</evidence>
<dbReference type="InterPro" id="IPR051907">
    <property type="entry name" value="DoxX-like_oxidoreductase"/>
</dbReference>
<dbReference type="InterPro" id="IPR032808">
    <property type="entry name" value="DoxX"/>
</dbReference>
<gene>
    <name evidence="8" type="ORF">HMF3257_07270</name>
</gene>
<reference evidence="8 9" key="1">
    <citation type="submission" date="2018-06" db="EMBL/GenBank/DDBJ databases">
        <title>Spirosoma sp. HMF3257 Genome sequencing and assembly.</title>
        <authorList>
            <person name="Kang H."/>
            <person name="Cha I."/>
            <person name="Kim H."/>
            <person name="Kang J."/>
            <person name="Joh K."/>
        </authorList>
    </citation>
    <scope>NUCLEOTIDE SEQUENCE [LARGE SCALE GENOMIC DNA]</scope>
    <source>
        <strain evidence="8 9">HMF3257</strain>
    </source>
</reference>
<dbReference type="AlphaFoldDB" id="A0A327NFS4"/>
<accession>A0A327NFS4</accession>